<organism evidence="1 2">
    <name type="scientific">Leptospira ryugenii</name>
    <dbReference type="NCBI Taxonomy" id="1917863"/>
    <lineage>
        <taxon>Bacteria</taxon>
        <taxon>Pseudomonadati</taxon>
        <taxon>Spirochaetota</taxon>
        <taxon>Spirochaetia</taxon>
        <taxon>Leptospirales</taxon>
        <taxon>Leptospiraceae</taxon>
        <taxon>Leptospira</taxon>
    </lineage>
</organism>
<accession>A0A2P2DXT2</accession>
<keyword evidence="2" id="KW-1185">Reference proteome</keyword>
<name>A0A2P2DXT2_9LEPT</name>
<reference evidence="1 2" key="1">
    <citation type="submission" date="2018-02" db="EMBL/GenBank/DDBJ databases">
        <title>Novel Leptospira species isolated from soil and water in Japan.</title>
        <authorList>
            <person name="Nakao R."/>
            <person name="Masuzawa T."/>
        </authorList>
    </citation>
    <scope>NUCLEOTIDE SEQUENCE [LARGE SCALE GENOMIC DNA]</scope>
    <source>
        <strain evidence="1 2">YH101</strain>
    </source>
</reference>
<dbReference type="OrthoDB" id="9872171at2"/>
<proteinExistence type="predicted"/>
<dbReference type="Proteomes" id="UP000245133">
    <property type="component" value="Unassembled WGS sequence"/>
</dbReference>
<evidence type="ECO:0000313" key="1">
    <source>
        <dbReference type="EMBL" id="GBF49437.1"/>
    </source>
</evidence>
<sequence length="202" mass="23489">MKSCQNLSIEREKVIKTTVGLSSKVKIKEIGKSITEVIDSILTTPHERERGYRSMSIRLARKVFCTIGTNRVKRRLTKRSFLFKEARLLRNILDIEDANLNAKRYFGITSRNYYDEKVALLRTLVSLADDLNLTHGFSLDENQPYHRFVYYLEFKGFQFSWHFSETIAGVPNYEKPWDGVKNSTLGKLEMLILTAFPDILKN</sequence>
<protein>
    <submittedName>
        <fullName evidence="1">Uncharacterized protein</fullName>
    </submittedName>
</protein>
<dbReference type="AlphaFoldDB" id="A0A2P2DXT2"/>
<dbReference type="EMBL" id="BFBB01000003">
    <property type="protein sequence ID" value="GBF49437.1"/>
    <property type="molecule type" value="Genomic_DNA"/>
</dbReference>
<dbReference type="RefSeq" id="WP_108974329.1">
    <property type="nucleotide sequence ID" value="NZ_BFBB01000003.1"/>
</dbReference>
<comment type="caution">
    <text evidence="1">The sequence shown here is derived from an EMBL/GenBank/DDBJ whole genome shotgun (WGS) entry which is preliminary data.</text>
</comment>
<gene>
    <name evidence="1" type="ORF">LPTSP4_09500</name>
</gene>
<evidence type="ECO:0000313" key="2">
    <source>
        <dbReference type="Proteomes" id="UP000245133"/>
    </source>
</evidence>